<dbReference type="PANTHER" id="PTHR12358:SF54">
    <property type="entry name" value="SPHINGOSINE KINASE RELATED PROTEIN"/>
    <property type="match status" value="1"/>
</dbReference>
<evidence type="ECO:0000256" key="2">
    <source>
        <dbReference type="ARBA" id="ARBA00022741"/>
    </source>
</evidence>
<dbReference type="PANTHER" id="PTHR12358">
    <property type="entry name" value="SPHINGOSINE KINASE"/>
    <property type="match status" value="1"/>
</dbReference>
<dbReference type="Pfam" id="PF00781">
    <property type="entry name" value="DAGK_cat"/>
    <property type="match status" value="1"/>
</dbReference>
<keyword evidence="2" id="KW-0547">Nucleotide-binding</keyword>
<evidence type="ECO:0000256" key="3">
    <source>
        <dbReference type="ARBA" id="ARBA00022777"/>
    </source>
</evidence>
<reference evidence="6 7" key="1">
    <citation type="journal article" date="2011" name="Front. Microbiol.">
        <title>Genomic signatures of strain selection and enhancement in Bacillus atrophaeus var. globigii, a historical biowarfare simulant.</title>
        <authorList>
            <person name="Gibbons H.S."/>
            <person name="Broomall S.M."/>
            <person name="McNew L.A."/>
            <person name="Daligault H."/>
            <person name="Chapman C."/>
            <person name="Bruce D."/>
            <person name="Karavis M."/>
            <person name="Krepps M."/>
            <person name="McGregor P.A."/>
            <person name="Hong C."/>
            <person name="Park K.H."/>
            <person name="Akmal A."/>
            <person name="Feldman A."/>
            <person name="Lin J.S."/>
            <person name="Chang W.E."/>
            <person name="Higgs B.W."/>
            <person name="Demirev P."/>
            <person name="Lindquist J."/>
            <person name="Liem A."/>
            <person name="Fochler E."/>
            <person name="Read T.D."/>
            <person name="Tapia R."/>
            <person name="Johnson S."/>
            <person name="Bishop-Lilly K.A."/>
            <person name="Detter C."/>
            <person name="Han C."/>
            <person name="Sozhamannan S."/>
            <person name="Rosenzweig C.N."/>
            <person name="Skowronski E.W."/>
        </authorList>
    </citation>
    <scope>NUCLEOTIDE SEQUENCE [LARGE SCALE GENOMIC DNA]</scope>
    <source>
        <strain evidence="6 7">AK5</strain>
    </source>
</reference>
<gene>
    <name evidence="6" type="ORF">CWE06_02675</name>
</gene>
<dbReference type="Pfam" id="PF19279">
    <property type="entry name" value="YegS_C"/>
    <property type="match status" value="1"/>
</dbReference>
<dbReference type="GO" id="GO:0016301">
    <property type="term" value="F:kinase activity"/>
    <property type="evidence" value="ECO:0007669"/>
    <property type="project" value="UniProtKB-KW"/>
</dbReference>
<dbReference type="InterPro" id="IPR005218">
    <property type="entry name" value="Diacylglycerol/lipid_kinase"/>
</dbReference>
<name>A0A432VYM4_9GAMM</name>
<dbReference type="GO" id="GO:0005524">
    <property type="term" value="F:ATP binding"/>
    <property type="evidence" value="ECO:0007669"/>
    <property type="project" value="UniProtKB-KW"/>
</dbReference>
<dbReference type="InterPro" id="IPR045540">
    <property type="entry name" value="YegS/DAGK_C"/>
</dbReference>
<comment type="caution">
    <text evidence="6">The sequence shown here is derived from an EMBL/GenBank/DDBJ whole genome shotgun (WGS) entry which is preliminary data.</text>
</comment>
<evidence type="ECO:0000259" key="5">
    <source>
        <dbReference type="PROSITE" id="PS50146"/>
    </source>
</evidence>
<dbReference type="Proteomes" id="UP000288212">
    <property type="component" value="Unassembled WGS sequence"/>
</dbReference>
<evidence type="ECO:0000256" key="1">
    <source>
        <dbReference type="ARBA" id="ARBA00022679"/>
    </source>
</evidence>
<keyword evidence="4" id="KW-0067">ATP-binding</keyword>
<dbReference type="InterPro" id="IPR016064">
    <property type="entry name" value="NAD/diacylglycerol_kinase_sf"/>
</dbReference>
<evidence type="ECO:0000313" key="6">
    <source>
        <dbReference type="EMBL" id="RUO21771.1"/>
    </source>
</evidence>
<evidence type="ECO:0000256" key="4">
    <source>
        <dbReference type="ARBA" id="ARBA00022840"/>
    </source>
</evidence>
<sequence>MTIHAHGGDARAQGNTNELATSGRALIFLNPLPNRRKAKLLAALEHALVQEGSTWHRFETFAQLERTVAAVETLLQQETFDRVVVLGGDGTLHQAVNALVASRLPVGYLPCGTGNDFARGWFSAFTSTATLTDWVEQALHGTPHAIDLGQVGSRYFANVAGVGFDGDLVRRMGVKKFLWPRFSYLWSACLSLLRYREQPLALRGTQQKLLAVSQRPTFMLIAANNQFFGAGMHIAPHALVDDGYLAYCLVEKMPLWRKLLALQKLYRGAHVNLHKVHTGQFSALEITTPNLPVEADGELIGMTPVRIRTIPAAFLLRAVD</sequence>
<dbReference type="InterPro" id="IPR050187">
    <property type="entry name" value="Lipid_Phosphate_FormReg"/>
</dbReference>
<dbReference type="Gene3D" id="3.40.50.10330">
    <property type="entry name" value="Probable inorganic polyphosphate/atp-NAD kinase, domain 1"/>
    <property type="match status" value="1"/>
</dbReference>
<dbReference type="PROSITE" id="PS50146">
    <property type="entry name" value="DAGK"/>
    <property type="match status" value="1"/>
</dbReference>
<dbReference type="OrthoDB" id="142078at2"/>
<dbReference type="RefSeq" id="WP_126790908.1">
    <property type="nucleotide sequence ID" value="NZ_PIPI01000001.1"/>
</dbReference>
<dbReference type="AlphaFoldDB" id="A0A432VYM4"/>
<keyword evidence="3" id="KW-0418">Kinase</keyword>
<dbReference type="NCBIfam" id="TIGR00147">
    <property type="entry name" value="YegS/Rv2252/BmrU family lipid kinase"/>
    <property type="match status" value="1"/>
</dbReference>
<organism evidence="6 7">
    <name type="scientific">Aliidiomarina haloalkalitolerans</name>
    <dbReference type="NCBI Taxonomy" id="859059"/>
    <lineage>
        <taxon>Bacteria</taxon>
        <taxon>Pseudomonadati</taxon>
        <taxon>Pseudomonadota</taxon>
        <taxon>Gammaproteobacteria</taxon>
        <taxon>Alteromonadales</taxon>
        <taxon>Idiomarinaceae</taxon>
        <taxon>Aliidiomarina</taxon>
    </lineage>
</organism>
<protein>
    <recommendedName>
        <fullName evidence="5">DAGKc domain-containing protein</fullName>
    </recommendedName>
</protein>
<dbReference type="Gene3D" id="2.60.200.40">
    <property type="match status" value="1"/>
</dbReference>
<accession>A0A432VYM4</accession>
<dbReference type="InterPro" id="IPR001206">
    <property type="entry name" value="Diacylglycerol_kinase_cat_dom"/>
</dbReference>
<keyword evidence="7" id="KW-1185">Reference proteome</keyword>
<keyword evidence="1" id="KW-0808">Transferase</keyword>
<dbReference type="EMBL" id="PIPI01000001">
    <property type="protein sequence ID" value="RUO21771.1"/>
    <property type="molecule type" value="Genomic_DNA"/>
</dbReference>
<dbReference type="SMART" id="SM00046">
    <property type="entry name" value="DAGKc"/>
    <property type="match status" value="1"/>
</dbReference>
<feature type="domain" description="DAGKc" evidence="5">
    <location>
        <begin position="20"/>
        <end position="155"/>
    </location>
</feature>
<dbReference type="InterPro" id="IPR017438">
    <property type="entry name" value="ATP-NAD_kinase_N"/>
</dbReference>
<dbReference type="GO" id="GO:0008654">
    <property type="term" value="P:phospholipid biosynthetic process"/>
    <property type="evidence" value="ECO:0007669"/>
    <property type="project" value="InterPro"/>
</dbReference>
<dbReference type="SUPFAM" id="SSF111331">
    <property type="entry name" value="NAD kinase/diacylglycerol kinase-like"/>
    <property type="match status" value="1"/>
</dbReference>
<proteinExistence type="predicted"/>
<evidence type="ECO:0000313" key="7">
    <source>
        <dbReference type="Proteomes" id="UP000288212"/>
    </source>
</evidence>